<reference evidence="7" key="1">
    <citation type="journal article" date="2020" name="Stud. Mycol.">
        <title>101 Dothideomycetes genomes: a test case for predicting lifestyles and emergence of pathogens.</title>
        <authorList>
            <person name="Haridas S."/>
            <person name="Albert R."/>
            <person name="Binder M."/>
            <person name="Bloem J."/>
            <person name="Labutti K."/>
            <person name="Salamov A."/>
            <person name="Andreopoulos B."/>
            <person name="Baker S."/>
            <person name="Barry K."/>
            <person name="Bills G."/>
            <person name="Bluhm B."/>
            <person name="Cannon C."/>
            <person name="Castanera R."/>
            <person name="Culley D."/>
            <person name="Daum C."/>
            <person name="Ezra D."/>
            <person name="Gonzalez J."/>
            <person name="Henrissat B."/>
            <person name="Kuo A."/>
            <person name="Liang C."/>
            <person name="Lipzen A."/>
            <person name="Lutzoni F."/>
            <person name="Magnuson J."/>
            <person name="Mondo S."/>
            <person name="Nolan M."/>
            <person name="Ohm R."/>
            <person name="Pangilinan J."/>
            <person name="Park H.-J."/>
            <person name="Ramirez L."/>
            <person name="Alfaro M."/>
            <person name="Sun H."/>
            <person name="Tritt A."/>
            <person name="Yoshinaga Y."/>
            <person name="Zwiers L.-H."/>
            <person name="Turgeon B."/>
            <person name="Goodwin S."/>
            <person name="Spatafora J."/>
            <person name="Crous P."/>
            <person name="Grigoriev I."/>
        </authorList>
    </citation>
    <scope>NUCLEOTIDE SEQUENCE</scope>
    <source>
        <strain evidence="7">ATCC 74209</strain>
    </source>
</reference>
<dbReference type="GO" id="GO:0006351">
    <property type="term" value="P:DNA-templated transcription"/>
    <property type="evidence" value="ECO:0007669"/>
    <property type="project" value="InterPro"/>
</dbReference>
<evidence type="ECO:0000313" key="7">
    <source>
        <dbReference type="EMBL" id="KAF2205840.1"/>
    </source>
</evidence>
<evidence type="ECO:0000256" key="2">
    <source>
        <dbReference type="ARBA" id="ARBA00009430"/>
    </source>
</evidence>
<name>A0A9P4JVC4_9PLEO</name>
<proteinExistence type="inferred from homology"/>
<dbReference type="PANTHER" id="PTHR14440">
    <property type="entry name" value="DNA-DIRECTED RNA POLYMERASE I SUBUNIT RPA49"/>
    <property type="match status" value="1"/>
</dbReference>
<evidence type="ECO:0000256" key="4">
    <source>
        <dbReference type="ARBA" id="ARBA00023163"/>
    </source>
</evidence>
<keyword evidence="3" id="KW-0240">DNA-directed RNA polymerase</keyword>
<keyword evidence="8" id="KW-1185">Reference proteome</keyword>
<gene>
    <name evidence="7" type="ORF">GQ43DRAFT_477075</name>
</gene>
<protein>
    <submittedName>
        <fullName evidence="7">RNA polymerase I associated factor, A49-like protein</fullName>
    </submittedName>
</protein>
<evidence type="ECO:0000313" key="8">
    <source>
        <dbReference type="Proteomes" id="UP000799536"/>
    </source>
</evidence>
<keyword evidence="4" id="KW-0804">Transcription</keyword>
<keyword evidence="5" id="KW-0539">Nucleus</keyword>
<evidence type="ECO:0000256" key="6">
    <source>
        <dbReference type="SAM" id="MobiDB-lite"/>
    </source>
</evidence>
<dbReference type="AlphaFoldDB" id="A0A9P4JVC4"/>
<dbReference type="Pfam" id="PF06870">
    <property type="entry name" value="RNA_pol_I_A49"/>
    <property type="match status" value="1"/>
</dbReference>
<comment type="caution">
    <text evidence="7">The sequence shown here is derived from an EMBL/GenBank/DDBJ whole genome shotgun (WGS) entry which is preliminary data.</text>
</comment>
<dbReference type="Proteomes" id="UP000799536">
    <property type="component" value="Unassembled WGS sequence"/>
</dbReference>
<dbReference type="OrthoDB" id="532500at2759"/>
<organism evidence="7 8">
    <name type="scientific">Delitschia confertaspora ATCC 74209</name>
    <dbReference type="NCBI Taxonomy" id="1513339"/>
    <lineage>
        <taxon>Eukaryota</taxon>
        <taxon>Fungi</taxon>
        <taxon>Dikarya</taxon>
        <taxon>Ascomycota</taxon>
        <taxon>Pezizomycotina</taxon>
        <taxon>Dothideomycetes</taxon>
        <taxon>Pleosporomycetidae</taxon>
        <taxon>Pleosporales</taxon>
        <taxon>Delitschiaceae</taxon>
        <taxon>Delitschia</taxon>
    </lineage>
</organism>
<comment type="subcellular location">
    <subcellularLocation>
        <location evidence="1">Nucleus</location>
        <location evidence="1">Nucleolus</location>
    </subcellularLocation>
</comment>
<accession>A0A9P4JVC4</accession>
<feature type="region of interest" description="Disordered" evidence="6">
    <location>
        <begin position="1"/>
        <end position="20"/>
    </location>
</feature>
<sequence>MSEKKRKRHEQREERPAKKVAIAPATNTTVKVKYIEDKDALGPVIASTPGLSFPTDIPLKAYKTDTRILPPGVETLPYQLLLHSSEHRKLDYLAQEEKDGSAETHLKNYIGVYDPATAEMQLMEVRKLTVRTTLRSEIEELREEKEKRAAKSATMTARRHALGMEFGSKKSRKAIIERTENAISRGQNATDSNGAAADPSTDAVASAVLNNMEKTTTAMPTRKELATAIDESKPRPKANLEAESAKDVYPIDVIVGKELMTAISVKDWVDAAENGEALTVGSRFVAKRMNKLAKNGESKDIKKLKVLRFILLGMNLLASLKAHGKGAKSLPKREKLLEVLGAGGAVLDGLRRRFVSESNDLTRWHVDHLITHICAAALIVDDFEVDVNDLRDDLKLENKDIKHYFLEIGCRVTNPTETERTKMKITKAETVNHSIAKLKLPLVFPRAARTGAGKKR</sequence>
<evidence type="ECO:0000256" key="1">
    <source>
        <dbReference type="ARBA" id="ARBA00004604"/>
    </source>
</evidence>
<dbReference type="GO" id="GO:0000428">
    <property type="term" value="C:DNA-directed RNA polymerase complex"/>
    <property type="evidence" value="ECO:0007669"/>
    <property type="project" value="UniProtKB-KW"/>
</dbReference>
<dbReference type="InterPro" id="IPR009668">
    <property type="entry name" value="RNA_pol-assoc_fac_A49-like"/>
</dbReference>
<dbReference type="EMBL" id="ML993849">
    <property type="protein sequence ID" value="KAF2205840.1"/>
    <property type="molecule type" value="Genomic_DNA"/>
</dbReference>
<evidence type="ECO:0000256" key="3">
    <source>
        <dbReference type="ARBA" id="ARBA00022478"/>
    </source>
</evidence>
<dbReference type="GO" id="GO:0003677">
    <property type="term" value="F:DNA binding"/>
    <property type="evidence" value="ECO:0007669"/>
    <property type="project" value="InterPro"/>
</dbReference>
<dbReference type="GO" id="GO:0005730">
    <property type="term" value="C:nucleolus"/>
    <property type="evidence" value="ECO:0007669"/>
    <property type="project" value="UniProtKB-SubCell"/>
</dbReference>
<comment type="similarity">
    <text evidence="2">Belongs to the eukaryotic RPA49/POLR1E RNA polymerase subunit family.</text>
</comment>
<evidence type="ECO:0000256" key="5">
    <source>
        <dbReference type="ARBA" id="ARBA00023242"/>
    </source>
</evidence>